<dbReference type="Pfam" id="PF21227">
    <property type="entry name" value="Myb_DNA-binding_7"/>
    <property type="match status" value="1"/>
</dbReference>
<keyword evidence="5" id="KW-0539">Nucleus</keyword>
<feature type="region of interest" description="Disordered" evidence="6">
    <location>
        <begin position="178"/>
        <end position="273"/>
    </location>
</feature>
<feature type="region of interest" description="Disordered" evidence="6">
    <location>
        <begin position="1186"/>
        <end position="1228"/>
    </location>
</feature>
<feature type="compositionally biased region" description="Basic and acidic residues" evidence="6">
    <location>
        <begin position="228"/>
        <end position="250"/>
    </location>
</feature>
<reference evidence="7 8" key="1">
    <citation type="submission" date="2019-04" db="EMBL/GenBank/DDBJ databases">
        <authorList>
            <consortium name="Wellcome Sanger Institute Data Sharing"/>
        </authorList>
    </citation>
    <scope>NUCLEOTIDE SEQUENCE [LARGE SCALE GENOMIC DNA]</scope>
</reference>
<feature type="compositionally biased region" description="Basic and acidic residues" evidence="6">
    <location>
        <begin position="1386"/>
        <end position="1398"/>
    </location>
</feature>
<feature type="region of interest" description="Disordered" evidence="6">
    <location>
        <begin position="422"/>
        <end position="462"/>
    </location>
</feature>
<dbReference type="GeneID" id="108931736"/>
<dbReference type="InterPro" id="IPR052435">
    <property type="entry name" value="YY1-Transcr_Regul"/>
</dbReference>
<feature type="compositionally biased region" description="Basic and acidic residues" evidence="6">
    <location>
        <begin position="1199"/>
        <end position="1217"/>
    </location>
</feature>
<feature type="region of interest" description="Disordered" evidence="6">
    <location>
        <begin position="1036"/>
        <end position="1142"/>
    </location>
</feature>
<feature type="compositionally biased region" description="Basic and acidic residues" evidence="6">
    <location>
        <begin position="58"/>
        <end position="74"/>
    </location>
</feature>
<feature type="region of interest" description="Disordered" evidence="6">
    <location>
        <begin position="1"/>
        <end position="75"/>
    </location>
</feature>
<accession>A0A8C9SB47</accession>
<dbReference type="InterPro" id="IPR009057">
    <property type="entry name" value="Homeodomain-like_sf"/>
</dbReference>
<dbReference type="OrthoDB" id="6257037at2759"/>
<name>A0A8C9SB47_SCLFO</name>
<feature type="compositionally biased region" description="Pro residues" evidence="6">
    <location>
        <begin position="256"/>
        <end position="273"/>
    </location>
</feature>
<evidence type="ECO:0000256" key="4">
    <source>
        <dbReference type="ARBA" id="ARBA00023163"/>
    </source>
</evidence>
<feature type="compositionally biased region" description="Basic residues" evidence="6">
    <location>
        <begin position="46"/>
        <end position="57"/>
    </location>
</feature>
<evidence type="ECO:0000256" key="5">
    <source>
        <dbReference type="ARBA" id="ARBA00023242"/>
    </source>
</evidence>
<feature type="region of interest" description="Disordered" evidence="6">
    <location>
        <begin position="1152"/>
        <end position="1171"/>
    </location>
</feature>
<feature type="compositionally biased region" description="Low complexity" evidence="6">
    <location>
        <begin position="1186"/>
        <end position="1198"/>
    </location>
</feature>
<dbReference type="RefSeq" id="XP_018603239.2">
    <property type="nucleotide sequence ID" value="XM_018747723.2"/>
</dbReference>
<organism evidence="7 8">
    <name type="scientific">Scleropages formosus</name>
    <name type="common">Asian bonytongue</name>
    <name type="synonym">Osteoglossum formosum</name>
    <dbReference type="NCBI Taxonomy" id="113540"/>
    <lineage>
        <taxon>Eukaryota</taxon>
        <taxon>Metazoa</taxon>
        <taxon>Chordata</taxon>
        <taxon>Craniata</taxon>
        <taxon>Vertebrata</taxon>
        <taxon>Euteleostomi</taxon>
        <taxon>Actinopterygii</taxon>
        <taxon>Neopterygii</taxon>
        <taxon>Teleostei</taxon>
        <taxon>Osteoglossocephala</taxon>
        <taxon>Osteoglossomorpha</taxon>
        <taxon>Osteoglossiformes</taxon>
        <taxon>Osteoglossidae</taxon>
        <taxon>Scleropages</taxon>
    </lineage>
</organism>
<dbReference type="SUPFAM" id="SSF46689">
    <property type="entry name" value="Homeodomain-like"/>
    <property type="match status" value="1"/>
</dbReference>
<evidence type="ECO:0000313" key="7">
    <source>
        <dbReference type="Ensembl" id="ENSSFOP00015029608.2"/>
    </source>
</evidence>
<gene>
    <name evidence="7" type="primary">LOC108931736</name>
</gene>
<keyword evidence="2" id="KW-0597">Phosphoprotein</keyword>
<protein>
    <submittedName>
        <fullName evidence="7">GON-4-like protein</fullName>
    </submittedName>
</protein>
<feature type="compositionally biased region" description="Acidic residues" evidence="6">
    <location>
        <begin position="428"/>
        <end position="445"/>
    </location>
</feature>
<dbReference type="InterPro" id="IPR049257">
    <property type="entry name" value="Gon4l/CASP8AP2_myb-like"/>
</dbReference>
<evidence type="ECO:0000256" key="2">
    <source>
        <dbReference type="ARBA" id="ARBA00022553"/>
    </source>
</evidence>
<keyword evidence="8" id="KW-1185">Reference proteome</keyword>
<dbReference type="CDD" id="cd12202">
    <property type="entry name" value="CASP8AP2"/>
    <property type="match status" value="1"/>
</dbReference>
<sequence>MTTAGSSQHNGRGPEQTSSPSHPQTLIEEDNDMDLVITLDDDQRKAQRAARKKGGTKKKLDVDVSEGSEAKCGSDDEDAIEVEIDRELDRELETKSRQHNLTTVNVRNIIHEVITNEHVVAMMKAAITDTEPIAIFEPKMTRSKLKEVVEKGVVIPAWNMSPIKKPSKAKPPQFVDIPLEEEDSSDEEYCPYDDEEDETAEETFLESDMESTASSPRGSRVGPPRIPTGRDEDRNHSPMQKKASESRHLQVEVVPMGPPPPPQPVGPPRCPRTPPECSFMEKLHAVEEELATSPICMDPYQNLSGGGDESSLMACRTRSKRPLRDVPLGQLEAELRAPDITPDMYECVSAPEDKEWAQWLQGLMASDVENEEDGDDDDDPEYNILEDIDEPDLEDYRNDRAVRISKKEVNELMEELFETFQDDFGVQEQEEEAAEEDEEKQEELPAEPPKFNNPQTTGFEEPLPNMLMKHRRTVREQLAALRQYQALVGSKTMVPAAQCPSPPCTLTVTPLQKQQLQQQIQQHIQLLTQVHMLSYSVEALQNEADLTQQFLTELQVFAQRGEQTRRTTEPGFVSIFRACNLQGAMSLLDELRAPSSRHNAAVPEPARPVSARSYPLLPPGLAWMLATRPVFLYPELLPCCSLDPSLHPPHVSTIYTQGENSLLVLGLRNFSETVHPYQLISQYLVCTKSPKQLRRHVQDMCQRRTEANSIKFYCQHRLVPSMPLVCSRVMPEQQCPPVEREETIMPSWLRKSLPFIHEEVQKYNSVSCETAAPPASRSVPSYTFSHGTRYPPSLPQTLTLRAAGFRHLRPLSISVPSSQAVSNAPPLCHPTAVRLAQEPQVSITSASTGLGGQVAQEHTAEQTPLIPTRKLCRIQPAPPKPSSVGLQLLSVAPGGVMNTLTLGDGAAAGRVSVDRGEARKQVDSVGECSLVPPVVVISLVPPLSTSVMCPTPVASGITRIPVESTPLAWGSLACSTDVLAKTHKLARPLMPVPSEGPSPNVHGPDVISSTKCVLLSHTQLAPKPTVTRNNEVQILDASVPKRKSEEDHTFPNNNSMLPIPSRPNHPGTGETTPEDRADSRGLPSTNPSVNYDRGLWEEEEEQQEEEEKDICREEEEEYRDYGEPLLALSESSASPPSSLESCTDSLEAVIDKQEETDGQRKGQQGRAVGMEGNAVLSVSTCRTKVSTGGKVQGQVGSKGQDDGGQVRETEHYTHTGGDKGQQSDGQEDFYQLIPECDEEEVMSSSSEKSVLSVPELQETMEKLSWLASEGRLYEEGDAENDEGTSCYSSTRTPSVFFTPVSQNSQVEEKGIYEDEELVLEEGKKSHLAGKSTVHMLHCNPMREKKDVASAQSSRKTKSCYVVHHTSSIPPTVAQAEEREDEQQEVTEGRELREQEKSMTQHGGNGPQWGSCLQAEELEDKQRKEQKQVGCMSPRKSRENEQRGETVPTQQSTLPSPVICAKNISFTPSGERVILWTREADRAILTACQKQGATKNTFQAVSAQLGNKSASEVAKRFRDLVRIFHAAAQPTSPECHMGNPGKPPANKPD</sequence>
<dbReference type="GO" id="GO:0003712">
    <property type="term" value="F:transcription coregulator activity"/>
    <property type="evidence" value="ECO:0007669"/>
    <property type="project" value="TreeGrafter"/>
</dbReference>
<dbReference type="PANTHER" id="PTHR16088">
    <property type="entry name" value="YY1 ASSOCIATED PROTEIN-RELATED"/>
    <property type="match status" value="1"/>
</dbReference>
<feature type="compositionally biased region" description="Acidic residues" evidence="6">
    <location>
        <begin position="1097"/>
        <end position="1118"/>
    </location>
</feature>
<evidence type="ECO:0000256" key="6">
    <source>
        <dbReference type="SAM" id="MobiDB-lite"/>
    </source>
</evidence>
<dbReference type="GO" id="GO:0006355">
    <property type="term" value="P:regulation of DNA-templated transcription"/>
    <property type="evidence" value="ECO:0007669"/>
    <property type="project" value="TreeGrafter"/>
</dbReference>
<dbReference type="FunFam" id="1.10.10.60:FF:000191">
    <property type="entry name" value="GON-4-like protein isoform X1"/>
    <property type="match status" value="1"/>
</dbReference>
<feature type="compositionally biased region" description="Polar residues" evidence="6">
    <location>
        <begin position="1"/>
        <end position="24"/>
    </location>
</feature>
<keyword evidence="3" id="KW-0805">Transcription regulation</keyword>
<feature type="region of interest" description="Disordered" evidence="6">
    <location>
        <begin position="1335"/>
        <end position="1452"/>
    </location>
</feature>
<dbReference type="GeneTree" id="ENSGT00940000164105"/>
<evidence type="ECO:0000313" key="8">
    <source>
        <dbReference type="Proteomes" id="UP000694397"/>
    </source>
</evidence>
<keyword evidence="4" id="KW-0804">Transcription</keyword>
<feature type="compositionally biased region" description="Low complexity" evidence="6">
    <location>
        <begin position="1123"/>
        <end position="1141"/>
    </location>
</feature>
<reference evidence="7" key="3">
    <citation type="submission" date="2025-09" db="UniProtKB">
        <authorList>
            <consortium name="Ensembl"/>
        </authorList>
    </citation>
    <scope>IDENTIFICATION</scope>
</reference>
<proteinExistence type="predicted"/>
<dbReference type="Ensembl" id="ENSSFOT00015029945.2">
    <property type="protein sequence ID" value="ENSSFOP00015029608.2"/>
    <property type="gene ID" value="ENSSFOG00015019023.2"/>
</dbReference>
<dbReference type="PANTHER" id="PTHR16088:SF3">
    <property type="entry name" value="GON-4-LIKE PROTEIN"/>
    <property type="match status" value="1"/>
</dbReference>
<evidence type="ECO:0000256" key="1">
    <source>
        <dbReference type="ARBA" id="ARBA00022491"/>
    </source>
</evidence>
<dbReference type="Proteomes" id="UP000694397">
    <property type="component" value="Chromosome 23"/>
</dbReference>
<feature type="compositionally biased region" description="Polar residues" evidence="6">
    <location>
        <begin position="1283"/>
        <end position="1294"/>
    </location>
</feature>
<dbReference type="GO" id="GO:0005634">
    <property type="term" value="C:nucleus"/>
    <property type="evidence" value="ECO:0007669"/>
    <property type="project" value="TreeGrafter"/>
</dbReference>
<feature type="region of interest" description="Disordered" evidence="6">
    <location>
        <begin position="1274"/>
        <end position="1294"/>
    </location>
</feature>
<evidence type="ECO:0000256" key="3">
    <source>
        <dbReference type="ARBA" id="ARBA00023015"/>
    </source>
</evidence>
<reference evidence="7" key="2">
    <citation type="submission" date="2025-08" db="UniProtKB">
        <authorList>
            <consortium name="Ensembl"/>
        </authorList>
    </citation>
    <scope>IDENTIFICATION</scope>
</reference>
<feature type="region of interest" description="Disordered" evidence="6">
    <location>
        <begin position="1527"/>
        <end position="1548"/>
    </location>
</feature>
<feature type="compositionally biased region" description="Acidic residues" evidence="6">
    <location>
        <begin position="178"/>
        <end position="209"/>
    </location>
</feature>
<dbReference type="Gene3D" id="1.10.10.60">
    <property type="entry name" value="Homeodomain-like"/>
    <property type="match status" value="1"/>
</dbReference>
<keyword evidence="1" id="KW-0678">Repressor</keyword>